<keyword evidence="2" id="KW-1185">Reference proteome</keyword>
<name>A0A6N8JHC1_9BACT</name>
<accession>A0A6N8JHC1</accession>
<sequence length="59" mass="6717">MEDKKVYTDERFEKILQGIKKARKKLVETSAANNEDLVISDKDGNVKRVPAKDLLQGLE</sequence>
<comment type="caution">
    <text evidence="1">The sequence shown here is derived from an EMBL/GenBank/DDBJ whole genome shotgun (WGS) entry which is preliminary data.</text>
</comment>
<protein>
    <submittedName>
        <fullName evidence="1">Uncharacterized protein</fullName>
    </submittedName>
</protein>
<dbReference type="AlphaFoldDB" id="A0A6N8JHC1"/>
<organism evidence="1 2">
    <name type="scientific">Chitinophaga oryziterrae</name>
    <dbReference type="NCBI Taxonomy" id="1031224"/>
    <lineage>
        <taxon>Bacteria</taxon>
        <taxon>Pseudomonadati</taxon>
        <taxon>Bacteroidota</taxon>
        <taxon>Chitinophagia</taxon>
        <taxon>Chitinophagales</taxon>
        <taxon>Chitinophagaceae</taxon>
        <taxon>Chitinophaga</taxon>
    </lineage>
</organism>
<gene>
    <name evidence="1" type="ORF">GO495_28720</name>
</gene>
<dbReference type="EMBL" id="WRXO01000012">
    <property type="protein sequence ID" value="MVT44610.1"/>
    <property type="molecule type" value="Genomic_DNA"/>
</dbReference>
<dbReference type="OrthoDB" id="772614at2"/>
<evidence type="ECO:0000313" key="2">
    <source>
        <dbReference type="Proteomes" id="UP000468388"/>
    </source>
</evidence>
<dbReference type="Proteomes" id="UP000468388">
    <property type="component" value="Unassembled WGS sequence"/>
</dbReference>
<evidence type="ECO:0000313" key="1">
    <source>
        <dbReference type="EMBL" id="MVT44610.1"/>
    </source>
</evidence>
<proteinExistence type="predicted"/>
<reference evidence="1 2" key="1">
    <citation type="submission" date="2019-12" db="EMBL/GenBank/DDBJ databases">
        <title>The draft genomic sequence of strain Chitinophaga oryziterrae JCM 16595.</title>
        <authorList>
            <person name="Zhang X."/>
        </authorList>
    </citation>
    <scope>NUCLEOTIDE SEQUENCE [LARGE SCALE GENOMIC DNA]</scope>
    <source>
        <strain evidence="1 2">JCM 16595</strain>
    </source>
</reference>